<proteinExistence type="predicted"/>
<organism evidence="3 4">
    <name type="scientific">Emticicia agri</name>
    <dbReference type="NCBI Taxonomy" id="2492393"/>
    <lineage>
        <taxon>Bacteria</taxon>
        <taxon>Pseudomonadati</taxon>
        <taxon>Bacteroidota</taxon>
        <taxon>Cytophagia</taxon>
        <taxon>Cytophagales</taxon>
        <taxon>Leadbetterellaceae</taxon>
        <taxon>Emticicia</taxon>
    </lineage>
</organism>
<evidence type="ECO:0000256" key="1">
    <source>
        <dbReference type="SAM" id="Phobius"/>
    </source>
</evidence>
<dbReference type="InterPro" id="IPR025196">
    <property type="entry name" value="DUF4126"/>
</dbReference>
<evidence type="ECO:0000259" key="2">
    <source>
        <dbReference type="Pfam" id="PF13548"/>
    </source>
</evidence>
<reference evidence="3 4" key="1">
    <citation type="submission" date="2019-02" db="EMBL/GenBank/DDBJ databases">
        <title>Bacterial novel species Emticicia sp. 17J42-9 isolated from soil.</title>
        <authorList>
            <person name="Jung H.-Y."/>
        </authorList>
    </citation>
    <scope>NUCLEOTIDE SEQUENCE [LARGE SCALE GENOMIC DNA]</scope>
    <source>
        <strain evidence="3 4">17J42-9</strain>
    </source>
</reference>
<feature type="transmembrane region" description="Helical" evidence="1">
    <location>
        <begin position="105"/>
        <end position="128"/>
    </location>
</feature>
<dbReference type="AlphaFoldDB" id="A0A4Q5LXE0"/>
<sequence>MQELLISLCVGIALSACSGFRIFVPMLIGNLATRFGVLDISQGFEWLGTPAATYILGAATIAEILAYYIPVVDNLLDTIAMPASFVAGTILTTSFLKIDSPELKWTLGIVAGGGIAGTIQAGTGLLRLASTKFTGGFGNSILATIENFISIVFSALTLWIPVFIAILCVLLFVFLIRKIAKRFQNKKSKISYENNPNL</sequence>
<evidence type="ECO:0000313" key="4">
    <source>
        <dbReference type="Proteomes" id="UP000293162"/>
    </source>
</evidence>
<dbReference type="EMBL" id="SEWF01000025">
    <property type="protein sequence ID" value="RYU94491.1"/>
    <property type="molecule type" value="Genomic_DNA"/>
</dbReference>
<evidence type="ECO:0000313" key="3">
    <source>
        <dbReference type="EMBL" id="RYU94491.1"/>
    </source>
</evidence>
<feature type="transmembrane region" description="Helical" evidence="1">
    <location>
        <begin position="79"/>
        <end position="98"/>
    </location>
</feature>
<protein>
    <submittedName>
        <fullName evidence="3">DUF4126 domain-containing protein</fullName>
    </submittedName>
</protein>
<dbReference type="Proteomes" id="UP000293162">
    <property type="component" value="Unassembled WGS sequence"/>
</dbReference>
<accession>A0A4Q5LXE0</accession>
<keyword evidence="1" id="KW-0812">Transmembrane</keyword>
<dbReference type="Pfam" id="PF13548">
    <property type="entry name" value="DUF4126"/>
    <property type="match status" value="1"/>
</dbReference>
<gene>
    <name evidence="3" type="ORF">EWM59_16965</name>
</gene>
<keyword evidence="4" id="KW-1185">Reference proteome</keyword>
<keyword evidence="1" id="KW-1133">Transmembrane helix</keyword>
<comment type="caution">
    <text evidence="3">The sequence shown here is derived from an EMBL/GenBank/DDBJ whole genome shotgun (WGS) entry which is preliminary data.</text>
</comment>
<feature type="domain" description="DUF4126" evidence="2">
    <location>
        <begin position="8"/>
        <end position="179"/>
    </location>
</feature>
<keyword evidence="1" id="KW-0472">Membrane</keyword>
<feature type="transmembrane region" description="Helical" evidence="1">
    <location>
        <begin position="148"/>
        <end position="176"/>
    </location>
</feature>
<dbReference type="OrthoDB" id="288613at2"/>
<dbReference type="RefSeq" id="WP_130022425.1">
    <property type="nucleotide sequence ID" value="NZ_SEWF01000025.1"/>
</dbReference>
<name>A0A4Q5LXE0_9BACT</name>